<dbReference type="InterPro" id="IPR011059">
    <property type="entry name" value="Metal-dep_hydrolase_composite"/>
</dbReference>
<comment type="similarity">
    <text evidence="1">Belongs to the metallo-dependent hydrolases superfamily. ATZ/TRZ family.</text>
</comment>
<dbReference type="EMBL" id="MZXW01000057">
    <property type="protein sequence ID" value="RXT33365.1"/>
    <property type="molecule type" value="Genomic_DNA"/>
</dbReference>
<evidence type="ECO:0000313" key="4">
    <source>
        <dbReference type="EMBL" id="RXT33365.1"/>
    </source>
</evidence>
<dbReference type="Proteomes" id="UP000290819">
    <property type="component" value="Unassembled WGS sequence"/>
</dbReference>
<dbReference type="GO" id="GO:0016810">
    <property type="term" value="F:hydrolase activity, acting on carbon-nitrogen (but not peptide) bonds"/>
    <property type="evidence" value="ECO:0007669"/>
    <property type="project" value="InterPro"/>
</dbReference>
<proteinExistence type="inferred from homology"/>
<dbReference type="SUPFAM" id="SSF51556">
    <property type="entry name" value="Metallo-dependent hydrolases"/>
    <property type="match status" value="1"/>
</dbReference>
<reference evidence="4 5" key="1">
    <citation type="submission" date="2017-03" db="EMBL/GenBank/DDBJ databases">
        <authorList>
            <person name="Safronova V.I."/>
            <person name="Sazanova A.L."/>
            <person name="Chirak E.R."/>
        </authorList>
    </citation>
    <scope>NUCLEOTIDE SEQUENCE [LARGE SCALE GENOMIC DNA]</scope>
    <source>
        <strain evidence="4 5">Opo-243</strain>
    </source>
</reference>
<dbReference type="InterPro" id="IPR050287">
    <property type="entry name" value="MTA/SAH_deaminase"/>
</dbReference>
<dbReference type="PANTHER" id="PTHR43794:SF11">
    <property type="entry name" value="AMIDOHYDROLASE-RELATED DOMAIN-CONTAINING PROTEIN"/>
    <property type="match status" value="1"/>
</dbReference>
<evidence type="ECO:0000259" key="3">
    <source>
        <dbReference type="Pfam" id="PF01979"/>
    </source>
</evidence>
<keyword evidence="5" id="KW-1185">Reference proteome</keyword>
<evidence type="ECO:0000256" key="2">
    <source>
        <dbReference type="ARBA" id="ARBA00022801"/>
    </source>
</evidence>
<dbReference type="OrthoDB" id="9796020at2"/>
<feature type="domain" description="Amidohydrolase-related" evidence="3">
    <location>
        <begin position="61"/>
        <end position="439"/>
    </location>
</feature>
<gene>
    <name evidence="4" type="ORF">B5V03_40625</name>
</gene>
<evidence type="ECO:0000256" key="1">
    <source>
        <dbReference type="ARBA" id="ARBA00006745"/>
    </source>
</evidence>
<dbReference type="InterPro" id="IPR006680">
    <property type="entry name" value="Amidohydro-rel"/>
</dbReference>
<dbReference type="Pfam" id="PF01979">
    <property type="entry name" value="Amidohydro_1"/>
    <property type="match status" value="1"/>
</dbReference>
<dbReference type="Gene3D" id="3.20.20.140">
    <property type="entry name" value="Metal-dependent hydrolases"/>
    <property type="match status" value="1"/>
</dbReference>
<dbReference type="AlphaFoldDB" id="A0A4Q1UGK8"/>
<organism evidence="4 5">
    <name type="scientific">Bradyrhizobium betae</name>
    <dbReference type="NCBI Taxonomy" id="244734"/>
    <lineage>
        <taxon>Bacteria</taxon>
        <taxon>Pseudomonadati</taxon>
        <taxon>Pseudomonadota</taxon>
        <taxon>Alphaproteobacteria</taxon>
        <taxon>Hyphomicrobiales</taxon>
        <taxon>Nitrobacteraceae</taxon>
        <taxon>Bradyrhizobium</taxon>
    </lineage>
</organism>
<name>A0A4Q1UGK8_9BRAD</name>
<accession>A0A4Q1UGK8</accession>
<dbReference type="PANTHER" id="PTHR43794">
    <property type="entry name" value="AMINOHYDROLASE SSNA-RELATED"/>
    <property type="match status" value="1"/>
</dbReference>
<comment type="caution">
    <text evidence="4">The sequence shown here is derived from an EMBL/GenBank/DDBJ whole genome shotgun (WGS) entry which is preliminary data.</text>
</comment>
<sequence>MPDLVLCIHRASPMTALDLSFQYLYAAPGRDAPLAGGAISLSGDRIAEVKPAVSSRGGLLAMPALADAHDHARGFHHIGFGAKDQKFELWRAALYAQPPIDPYLNAALAFGRLAQSGVGSVMHVYSSIRVDRLIDDARAITRAARDVGIRLGFVVPLRDVQTLGYGPDQELLALHDPRDQAFVKETWLYPFPSPERYMELVREVARAIEGPTVTVQLGPNSPQACSDGLLEAIGDASARENRRVTTHLLETSIQRKWADASYPGKFIRRLCDMDVISERFTGAHGVWLRPDEVAMMAERRAQIAVNLSSNYRLRSGVAPVDSYIKAGMPFSFGVDSFGFDDDDDALRELRIGHWVFSPLDTDAPLTQELLFRGWHQNGFLAVNGRNDYGRLTPGAPADILVLDYEALSYDLIENMIDPLEVVLTRASSRHVKSLYVAGREIVRDGKVTGVDLPAIEREVIAQTRRGAERARALKPVLERSQATLEEFYRAGGHTRAAR</sequence>
<dbReference type="InterPro" id="IPR032466">
    <property type="entry name" value="Metal_Hydrolase"/>
</dbReference>
<evidence type="ECO:0000313" key="5">
    <source>
        <dbReference type="Proteomes" id="UP000290819"/>
    </source>
</evidence>
<protein>
    <recommendedName>
        <fullName evidence="3">Amidohydrolase-related domain-containing protein</fullName>
    </recommendedName>
</protein>
<keyword evidence="2" id="KW-0378">Hydrolase</keyword>
<dbReference type="SUPFAM" id="SSF51338">
    <property type="entry name" value="Composite domain of metallo-dependent hydrolases"/>
    <property type="match status" value="1"/>
</dbReference>